<accession>G9XTA6</accession>
<sequence length="43" mass="5196">MYYLFVEKNMTPGSYYNLPPGEKVMIRAFFEKHMESRSSRMKT</sequence>
<evidence type="ECO:0000313" key="1">
    <source>
        <dbReference type="EMBL" id="EHL05072.1"/>
    </source>
</evidence>
<organism evidence="1 2">
    <name type="scientific">Desulfitobacterium hafniense DP7</name>
    <dbReference type="NCBI Taxonomy" id="537010"/>
    <lineage>
        <taxon>Bacteria</taxon>
        <taxon>Bacillati</taxon>
        <taxon>Bacillota</taxon>
        <taxon>Clostridia</taxon>
        <taxon>Eubacteriales</taxon>
        <taxon>Desulfitobacteriaceae</taxon>
        <taxon>Desulfitobacterium</taxon>
    </lineage>
</organism>
<gene>
    <name evidence="1" type="ORF">HMPREF0322_04212</name>
</gene>
<comment type="caution">
    <text evidence="1">The sequence shown here is derived from an EMBL/GenBank/DDBJ whole genome shotgun (WGS) entry which is preliminary data.</text>
</comment>
<dbReference type="PATRIC" id="fig|537010.4.peg.3934"/>
<dbReference type="EMBL" id="AFZX01000108">
    <property type="protein sequence ID" value="EHL05072.1"/>
    <property type="molecule type" value="Genomic_DNA"/>
</dbReference>
<dbReference type="Proteomes" id="UP000004416">
    <property type="component" value="Unassembled WGS sequence"/>
</dbReference>
<dbReference type="HOGENOM" id="CLU_3232641_0_0_9"/>
<dbReference type="AlphaFoldDB" id="G9XTA6"/>
<reference evidence="1 2" key="1">
    <citation type="submission" date="2011-08" db="EMBL/GenBank/DDBJ databases">
        <authorList>
            <person name="Weinstock G."/>
            <person name="Sodergren E."/>
            <person name="Clifton S."/>
            <person name="Fulton L."/>
            <person name="Fulton B."/>
            <person name="Courtney L."/>
            <person name="Fronick C."/>
            <person name="Harrison M."/>
            <person name="Strong C."/>
            <person name="Farmer C."/>
            <person name="Delahaunty K."/>
            <person name="Markovic C."/>
            <person name="Hall O."/>
            <person name="Minx P."/>
            <person name="Tomlinson C."/>
            <person name="Mitreva M."/>
            <person name="Hou S."/>
            <person name="Chen J."/>
            <person name="Wollam A."/>
            <person name="Pepin K.H."/>
            <person name="Johnson M."/>
            <person name="Bhonagiri V."/>
            <person name="Zhang X."/>
            <person name="Suruliraj S."/>
            <person name="Warren W."/>
            <person name="Chinwalla A."/>
            <person name="Mardis E.R."/>
            <person name="Wilson R.K."/>
        </authorList>
    </citation>
    <scope>NUCLEOTIDE SEQUENCE [LARGE SCALE GENOMIC DNA]</scope>
    <source>
        <strain evidence="1 2">DP7</strain>
    </source>
</reference>
<name>G9XTA6_DESHA</name>
<protein>
    <submittedName>
        <fullName evidence="1">Uncharacterized protein</fullName>
    </submittedName>
</protein>
<proteinExistence type="predicted"/>
<evidence type="ECO:0000313" key="2">
    <source>
        <dbReference type="Proteomes" id="UP000004416"/>
    </source>
</evidence>